<reference evidence="1 2" key="1">
    <citation type="journal article" date="2016" name="Proc. Natl. Acad. Sci. U.S.A.">
        <title>Lipid metabolic changes in an early divergent fungus govern the establishment of a mutualistic symbiosis with endobacteria.</title>
        <authorList>
            <person name="Lastovetsky O.A."/>
            <person name="Gaspar M.L."/>
            <person name="Mondo S.J."/>
            <person name="LaButti K.M."/>
            <person name="Sandor L."/>
            <person name="Grigoriev I.V."/>
            <person name="Henry S.A."/>
            <person name="Pawlowska T.E."/>
        </authorList>
    </citation>
    <scope>NUCLEOTIDE SEQUENCE [LARGE SCALE GENOMIC DNA]</scope>
    <source>
        <strain evidence="1 2">ATCC 11559</strain>
    </source>
</reference>
<evidence type="ECO:0000313" key="1">
    <source>
        <dbReference type="EMBL" id="ORE19689.1"/>
    </source>
</evidence>
<dbReference type="VEuPathDB" id="FungiDB:BCV72DRAFT_15788"/>
<name>A0A0A1NMM8_RHIZD</name>
<proteinExistence type="predicted"/>
<organism evidence="1 2">
    <name type="scientific">Rhizopus microsporus</name>
    <dbReference type="NCBI Taxonomy" id="58291"/>
    <lineage>
        <taxon>Eukaryota</taxon>
        <taxon>Fungi</taxon>
        <taxon>Fungi incertae sedis</taxon>
        <taxon>Mucoromycota</taxon>
        <taxon>Mucoromycotina</taxon>
        <taxon>Mucoromycetes</taxon>
        <taxon>Mucorales</taxon>
        <taxon>Mucorineae</taxon>
        <taxon>Rhizopodaceae</taxon>
        <taxon>Rhizopus</taxon>
    </lineage>
</organism>
<dbReference type="EMBL" id="KV921306">
    <property type="protein sequence ID" value="ORE19689.1"/>
    <property type="molecule type" value="Genomic_DNA"/>
</dbReference>
<dbReference type="AlphaFoldDB" id="A0A0A1NMM8"/>
<sequence>MFLEPISFPSALEHPKLLASHAINAPEDVDCIFQHFLYTVVGEGVNHEAHLGNRYIERALNAASCDYNTNTELDILLLPNVGSTLTLSSIVSYPSPSFTVPDLPTEQYKEQNKILQKRKSTSSFTSLVAHKRVKLSRSLALSKKILQQLLQR</sequence>
<dbReference type="Proteomes" id="UP000242381">
    <property type="component" value="Unassembled WGS sequence"/>
</dbReference>
<gene>
    <name evidence="1" type="ORF">BCV71DRAFT_97475</name>
</gene>
<evidence type="ECO:0000313" key="2">
    <source>
        <dbReference type="Proteomes" id="UP000242381"/>
    </source>
</evidence>
<protein>
    <submittedName>
        <fullName evidence="1">Uncharacterized protein</fullName>
    </submittedName>
</protein>
<accession>A0A0A1NMM8</accession>